<keyword evidence="3" id="KW-1185">Reference proteome</keyword>
<dbReference type="EMBL" id="ADGI01000062">
    <property type="protein sequence ID" value="EGV29315.1"/>
    <property type="molecule type" value="Genomic_DNA"/>
</dbReference>
<reference evidence="2 3" key="1">
    <citation type="submission" date="2011-07" db="EMBL/GenBank/DDBJ databases">
        <title>The Genome Sequence of Prevotella oulorum F0390.</title>
        <authorList>
            <consortium name="The Broad Institute Genome Sequencing Platform"/>
            <consortium name="The Broad Institute Genome Sequencing Center for Infectious Disease"/>
            <person name="Earl A."/>
            <person name="Ward D."/>
            <person name="Feldgarden M."/>
            <person name="Gevers D."/>
            <person name="Izard J."/>
            <person name="Ganesan A."/>
            <person name="Baranova O.V."/>
            <person name="Blanton J.M."/>
            <person name="Tanner A.C."/>
            <person name="Dewhirst F.E."/>
            <person name="Young S.K."/>
            <person name="Zeng Q."/>
            <person name="Gargeya S."/>
            <person name="Fitzgerald M."/>
            <person name="Haas B."/>
            <person name="Abouelleil A."/>
            <person name="Alvarado L."/>
            <person name="Arachchi H.M."/>
            <person name="Berlin A."/>
            <person name="Brown A."/>
            <person name="Chapman S.B."/>
            <person name="Chen Z."/>
            <person name="Dunbar C."/>
            <person name="Freedman E."/>
            <person name="Gearin G."/>
            <person name="Gellesch M."/>
            <person name="Goldberg J."/>
            <person name="Griggs A."/>
            <person name="Gujja S."/>
            <person name="Heiman D."/>
            <person name="Howarth C."/>
            <person name="Larson L."/>
            <person name="Lui A."/>
            <person name="MacDonald P.J.P."/>
            <person name="Mehta T."/>
            <person name="Montmayeur A."/>
            <person name="Murphy C."/>
            <person name="Neiman D."/>
            <person name="Pearson M."/>
            <person name="Priest M."/>
            <person name="Roberts A."/>
            <person name="Saif S."/>
            <person name="Shea T."/>
            <person name="Shenoy N."/>
            <person name="Sisk P."/>
            <person name="Stolte C."/>
            <person name="Sykes S."/>
            <person name="Wortman J."/>
            <person name="Nusbaum C."/>
            <person name="Birren B."/>
        </authorList>
    </citation>
    <scope>NUCLEOTIDE SEQUENCE [LARGE SCALE GENOMIC DNA]</scope>
    <source>
        <strain evidence="2 3">F0390</strain>
    </source>
</reference>
<evidence type="ECO:0000256" key="1">
    <source>
        <dbReference type="SAM" id="MobiDB-lite"/>
    </source>
</evidence>
<proteinExistence type="predicted"/>
<gene>
    <name evidence="2" type="ORF">HMPREF9431_02067</name>
</gene>
<dbReference type="HOGENOM" id="CLU_2495297_0_0_10"/>
<dbReference type="AlphaFoldDB" id="G1WE95"/>
<feature type="region of interest" description="Disordered" evidence="1">
    <location>
        <begin position="1"/>
        <end position="27"/>
    </location>
</feature>
<comment type="caution">
    <text evidence="2">The sequence shown here is derived from an EMBL/GenBank/DDBJ whole genome shotgun (WGS) entry which is preliminary data.</text>
</comment>
<sequence>MAQQKFNTPLIANGLPRNAPTPGAQQGRAVTPALPYYLSTRLLSPDNIVEIARQPPCFCPEKWCILPENLHHFPPALAPPQQKKRD</sequence>
<accession>G1WE95</accession>
<evidence type="ECO:0000313" key="3">
    <source>
        <dbReference type="Proteomes" id="UP000005141"/>
    </source>
</evidence>
<dbReference type="Proteomes" id="UP000005141">
    <property type="component" value="Unassembled WGS sequence"/>
</dbReference>
<organism evidence="2 3">
    <name type="scientific">Segatella oulorum F0390</name>
    <dbReference type="NCBI Taxonomy" id="702438"/>
    <lineage>
        <taxon>Bacteria</taxon>
        <taxon>Pseudomonadati</taxon>
        <taxon>Bacteroidota</taxon>
        <taxon>Bacteroidia</taxon>
        <taxon>Bacteroidales</taxon>
        <taxon>Prevotellaceae</taxon>
        <taxon>Segatella</taxon>
    </lineage>
</organism>
<evidence type="ECO:0000313" key="2">
    <source>
        <dbReference type="EMBL" id="EGV29315.1"/>
    </source>
</evidence>
<protein>
    <submittedName>
        <fullName evidence="2">Uncharacterized protein</fullName>
    </submittedName>
</protein>
<name>G1WE95_9BACT</name>